<dbReference type="RefSeq" id="WP_151430383.1">
    <property type="nucleotide sequence ID" value="NZ_JANJZI010000002.1"/>
</dbReference>
<dbReference type="InterPro" id="IPR051598">
    <property type="entry name" value="TSUP/Inactive_protease-like"/>
</dbReference>
<organism evidence="7 8">
    <name type="scientific">Adlercreutzia muris</name>
    <dbReference type="NCBI Taxonomy" id="1796610"/>
    <lineage>
        <taxon>Bacteria</taxon>
        <taxon>Bacillati</taxon>
        <taxon>Actinomycetota</taxon>
        <taxon>Coriobacteriia</taxon>
        <taxon>Eggerthellales</taxon>
        <taxon>Eggerthellaceae</taxon>
        <taxon>Adlercreutzia</taxon>
    </lineage>
</organism>
<dbReference type="AlphaFoldDB" id="A0A7C8BRS1"/>
<accession>A0A7C8BRS1</accession>
<keyword evidence="5 6" id="KW-0472">Membrane</keyword>
<evidence type="ECO:0000256" key="3">
    <source>
        <dbReference type="ARBA" id="ARBA00022692"/>
    </source>
</evidence>
<feature type="transmembrane region" description="Helical" evidence="6">
    <location>
        <begin position="252"/>
        <end position="271"/>
    </location>
</feature>
<feature type="transmembrane region" description="Helical" evidence="6">
    <location>
        <begin position="46"/>
        <end position="65"/>
    </location>
</feature>
<dbReference type="GO" id="GO:0005886">
    <property type="term" value="C:plasma membrane"/>
    <property type="evidence" value="ECO:0007669"/>
    <property type="project" value="UniProtKB-SubCell"/>
</dbReference>
<protein>
    <recommendedName>
        <fullName evidence="6">Probable membrane transporter protein</fullName>
    </recommendedName>
</protein>
<name>A0A7C8BRS1_9ACTN</name>
<dbReference type="PANTHER" id="PTHR43701">
    <property type="entry name" value="MEMBRANE TRANSPORTER PROTEIN MJ0441-RELATED"/>
    <property type="match status" value="1"/>
</dbReference>
<keyword evidence="4 6" id="KW-1133">Transmembrane helix</keyword>
<dbReference type="Pfam" id="PF01925">
    <property type="entry name" value="TauE"/>
    <property type="match status" value="1"/>
</dbReference>
<evidence type="ECO:0000313" key="7">
    <source>
        <dbReference type="EMBL" id="KAB1648645.1"/>
    </source>
</evidence>
<evidence type="ECO:0000256" key="6">
    <source>
        <dbReference type="RuleBase" id="RU363041"/>
    </source>
</evidence>
<gene>
    <name evidence="7" type="ORF">F8D48_05720</name>
</gene>
<evidence type="ECO:0000256" key="5">
    <source>
        <dbReference type="ARBA" id="ARBA00023136"/>
    </source>
</evidence>
<dbReference type="EMBL" id="WAJS01000014">
    <property type="protein sequence ID" value="KAB1648645.1"/>
    <property type="molecule type" value="Genomic_DNA"/>
</dbReference>
<comment type="similarity">
    <text evidence="2 6">Belongs to the 4-toluene sulfonate uptake permease (TSUP) (TC 2.A.102) family.</text>
</comment>
<evidence type="ECO:0000256" key="4">
    <source>
        <dbReference type="ARBA" id="ARBA00022989"/>
    </source>
</evidence>
<dbReference type="Proteomes" id="UP000479639">
    <property type="component" value="Unassembled WGS sequence"/>
</dbReference>
<evidence type="ECO:0000256" key="1">
    <source>
        <dbReference type="ARBA" id="ARBA00004141"/>
    </source>
</evidence>
<evidence type="ECO:0000313" key="8">
    <source>
        <dbReference type="Proteomes" id="UP000479639"/>
    </source>
</evidence>
<sequence length="274" mass="27624">MEAVAVMAAASLAVGFVVGVLSGLLGVGGGMFLVPIFKLGYLMDSLMCTATSLFTIIPTSISGAVSRIRNRTCVPKLGIAAGLGGAVTSPLGVWLATQSPDWAIMGAAALVIAYSATTMFRKALAVPKGPAFQKGGAGEGSSADGPIDVGRRQLLLFAGIGLVAGLASGYVGVGGGFIMVPMMISLAHLSMRYTSGTSLIAVMILAVPGVVTQAVLGNINWIAGIAVACGSVPGAMLGARLVPKVPERQLRFLFAGFLLVAAVMLVVNQFAAVA</sequence>
<feature type="transmembrane region" description="Helical" evidence="6">
    <location>
        <begin position="221"/>
        <end position="240"/>
    </location>
</feature>
<proteinExistence type="inferred from homology"/>
<keyword evidence="8" id="KW-1185">Reference proteome</keyword>
<feature type="transmembrane region" description="Helical" evidence="6">
    <location>
        <begin position="77"/>
        <end position="95"/>
    </location>
</feature>
<keyword evidence="3 6" id="KW-0812">Transmembrane</keyword>
<feature type="transmembrane region" description="Helical" evidence="6">
    <location>
        <begin position="6"/>
        <end position="34"/>
    </location>
</feature>
<comment type="subcellular location">
    <subcellularLocation>
        <location evidence="6">Cell membrane</location>
        <topology evidence="6">Multi-pass membrane protein</topology>
    </subcellularLocation>
    <subcellularLocation>
        <location evidence="1">Membrane</location>
        <topology evidence="1">Multi-pass membrane protein</topology>
    </subcellularLocation>
</comment>
<keyword evidence="6" id="KW-1003">Cell membrane</keyword>
<evidence type="ECO:0000256" key="2">
    <source>
        <dbReference type="ARBA" id="ARBA00009142"/>
    </source>
</evidence>
<reference evidence="7 8" key="1">
    <citation type="submission" date="2019-09" db="EMBL/GenBank/DDBJ databases">
        <title>Whole genome shotgun sequencing (WGS) of Ellagibacter isourolithinifaciens DSM 104140(T) and Adlercreutzia muris DSM 29508(T).</title>
        <authorList>
            <person name="Stoll D.A."/>
            <person name="Danylec N."/>
            <person name="Huch M."/>
        </authorList>
    </citation>
    <scope>NUCLEOTIDE SEQUENCE [LARGE SCALE GENOMIC DNA]</scope>
    <source>
        <strain evidence="7 8">DSM 29508</strain>
    </source>
</reference>
<feature type="transmembrane region" description="Helical" evidence="6">
    <location>
        <begin position="154"/>
        <end position="184"/>
    </location>
</feature>
<dbReference type="PANTHER" id="PTHR43701:SF2">
    <property type="entry name" value="MEMBRANE TRANSPORTER PROTEIN YJNA-RELATED"/>
    <property type="match status" value="1"/>
</dbReference>
<comment type="caution">
    <text evidence="7">The sequence shown here is derived from an EMBL/GenBank/DDBJ whole genome shotgun (WGS) entry which is preliminary data.</text>
</comment>
<feature type="transmembrane region" description="Helical" evidence="6">
    <location>
        <begin position="196"/>
        <end position="215"/>
    </location>
</feature>
<dbReference type="InterPro" id="IPR002781">
    <property type="entry name" value="TM_pro_TauE-like"/>
</dbReference>